<sequence length="146" mass="16673">MNAPRMVKCIAGLVSIREAEVEKLTASLARQESVRARFHRNLHAMQALFDAAGGAPARAVPPTLLHNQAGYRLAMLDMMQAHRTALRAHEEHMQVERQLLAATAARCEMWRRELRKRERRLDAARERGEQRSQDELAAQAWIRSRA</sequence>
<dbReference type="EMBL" id="CP013388">
    <property type="protein sequence ID" value="AOJ05992.1"/>
    <property type="molecule type" value="Genomic_DNA"/>
</dbReference>
<feature type="compositionally biased region" description="Basic and acidic residues" evidence="1">
    <location>
        <begin position="122"/>
        <end position="134"/>
    </location>
</feature>
<dbReference type="InterPro" id="IPR053716">
    <property type="entry name" value="Flag_assembly_chemotaxis_eff"/>
</dbReference>
<evidence type="ECO:0000256" key="1">
    <source>
        <dbReference type="SAM" id="MobiDB-lite"/>
    </source>
</evidence>
<protein>
    <recommendedName>
        <fullName evidence="4">Flagellar FliJ protein</fullName>
    </recommendedName>
</protein>
<accession>A0A1B4FQN7</accession>
<feature type="region of interest" description="Disordered" evidence="1">
    <location>
        <begin position="122"/>
        <end position="146"/>
    </location>
</feature>
<dbReference type="RefSeq" id="WP_066486437.1">
    <property type="nucleotide sequence ID" value="NZ_CP013388.1"/>
</dbReference>
<dbReference type="Proteomes" id="UP000067711">
    <property type="component" value="Chromosome 2"/>
</dbReference>
<proteinExistence type="predicted"/>
<name>A0A1B4FQN7_9BURK</name>
<dbReference type="AlphaFoldDB" id="A0A1B4FQN7"/>
<evidence type="ECO:0000313" key="2">
    <source>
        <dbReference type="EMBL" id="AOJ05992.1"/>
    </source>
</evidence>
<reference evidence="2 3" key="1">
    <citation type="submission" date="2015-12" db="EMBL/GenBank/DDBJ databases">
        <title>Diversity of Burkholderia near neighbor genomes.</title>
        <authorList>
            <person name="Sahl J."/>
            <person name="Wagner D."/>
            <person name="Keim P."/>
        </authorList>
    </citation>
    <scope>NUCLEOTIDE SEQUENCE [LARGE SCALE GENOMIC DNA]</scope>
    <source>
        <strain evidence="2 3">BDU8</strain>
    </source>
</reference>
<evidence type="ECO:0000313" key="3">
    <source>
        <dbReference type="Proteomes" id="UP000067711"/>
    </source>
</evidence>
<organism evidence="2 3">
    <name type="scientific">Burkholderia mayonis</name>
    <dbReference type="NCBI Taxonomy" id="1385591"/>
    <lineage>
        <taxon>Bacteria</taxon>
        <taxon>Pseudomonadati</taxon>
        <taxon>Pseudomonadota</taxon>
        <taxon>Betaproteobacteria</taxon>
        <taxon>Burkholderiales</taxon>
        <taxon>Burkholderiaceae</taxon>
        <taxon>Burkholderia</taxon>
        <taxon>pseudomallei group</taxon>
    </lineage>
</organism>
<evidence type="ECO:0008006" key="4">
    <source>
        <dbReference type="Google" id="ProtNLM"/>
    </source>
</evidence>
<gene>
    <name evidence="2" type="ORF">WS71_00620</name>
</gene>
<dbReference type="Gene3D" id="1.10.287.1700">
    <property type="match status" value="1"/>
</dbReference>